<dbReference type="PANTHER" id="PTHR34109:SF1">
    <property type="entry name" value="VOC DOMAIN-CONTAINING PROTEIN"/>
    <property type="match status" value="1"/>
</dbReference>
<proteinExistence type="predicted"/>
<dbReference type="EMBL" id="BIFT01000002">
    <property type="protein sequence ID" value="GCE30095.1"/>
    <property type="molecule type" value="Genomic_DNA"/>
</dbReference>
<dbReference type="Pfam" id="PF00903">
    <property type="entry name" value="Glyoxalase"/>
    <property type="match status" value="1"/>
</dbReference>
<name>A0A402BFC6_9CHLR</name>
<gene>
    <name evidence="2" type="ORF">KDA_55790</name>
</gene>
<feature type="domain" description="VOC" evidence="1">
    <location>
        <begin position="10"/>
        <end position="129"/>
    </location>
</feature>
<dbReference type="InterPro" id="IPR004360">
    <property type="entry name" value="Glyas_Fos-R_dOase_dom"/>
</dbReference>
<evidence type="ECO:0000259" key="1">
    <source>
        <dbReference type="PROSITE" id="PS51819"/>
    </source>
</evidence>
<dbReference type="OrthoDB" id="163687at2"/>
<comment type="caution">
    <text evidence="2">The sequence shown here is derived from an EMBL/GenBank/DDBJ whole genome shotgun (WGS) entry which is preliminary data.</text>
</comment>
<protein>
    <recommendedName>
        <fullName evidence="1">VOC domain-containing protein</fullName>
    </recommendedName>
</protein>
<organism evidence="2 3">
    <name type="scientific">Dictyobacter alpinus</name>
    <dbReference type="NCBI Taxonomy" id="2014873"/>
    <lineage>
        <taxon>Bacteria</taxon>
        <taxon>Bacillati</taxon>
        <taxon>Chloroflexota</taxon>
        <taxon>Ktedonobacteria</taxon>
        <taxon>Ktedonobacterales</taxon>
        <taxon>Dictyobacteraceae</taxon>
        <taxon>Dictyobacter</taxon>
    </lineage>
</organism>
<dbReference type="Proteomes" id="UP000287171">
    <property type="component" value="Unassembled WGS sequence"/>
</dbReference>
<dbReference type="InterPro" id="IPR029068">
    <property type="entry name" value="Glyas_Bleomycin-R_OHBP_Dase"/>
</dbReference>
<sequence>MEQTVNRTTYPTIIPYLIAQDADALLDFVKQVFGATELFRTIGNAGGTHAEVRIGDSIVMIGGGGEGKKWSGEAVTAALYLSIDEVKETYERAMKAGSTSLQEPTEVPKRGYSADFNDPFGNTWFLSRREQGERVAGAKESE</sequence>
<reference evidence="3" key="1">
    <citation type="submission" date="2018-12" db="EMBL/GenBank/DDBJ databases">
        <title>Tengunoibacter tsumagoiensis gen. nov., sp. nov., Dictyobacter kobayashii sp. nov., D. alpinus sp. nov., and D. joshuensis sp. nov. and description of Dictyobacteraceae fam. nov. within the order Ktedonobacterales isolated from Tengu-no-mugimeshi.</title>
        <authorList>
            <person name="Wang C.M."/>
            <person name="Zheng Y."/>
            <person name="Sakai Y."/>
            <person name="Toyoda A."/>
            <person name="Minakuchi Y."/>
            <person name="Abe K."/>
            <person name="Yokota A."/>
            <person name="Yabe S."/>
        </authorList>
    </citation>
    <scope>NUCLEOTIDE SEQUENCE [LARGE SCALE GENOMIC DNA]</scope>
    <source>
        <strain evidence="3">Uno16</strain>
    </source>
</reference>
<dbReference type="PANTHER" id="PTHR34109">
    <property type="entry name" value="BNAUNNG04460D PROTEIN-RELATED"/>
    <property type="match status" value="1"/>
</dbReference>
<evidence type="ECO:0000313" key="3">
    <source>
        <dbReference type="Proteomes" id="UP000287171"/>
    </source>
</evidence>
<dbReference type="Gene3D" id="3.30.720.120">
    <property type="match status" value="1"/>
</dbReference>
<dbReference type="SUPFAM" id="SSF54593">
    <property type="entry name" value="Glyoxalase/Bleomycin resistance protein/Dihydroxybiphenyl dioxygenase"/>
    <property type="match status" value="1"/>
</dbReference>
<dbReference type="InterPro" id="IPR037523">
    <property type="entry name" value="VOC_core"/>
</dbReference>
<dbReference type="Gene3D" id="3.30.720.110">
    <property type="match status" value="1"/>
</dbReference>
<evidence type="ECO:0000313" key="2">
    <source>
        <dbReference type="EMBL" id="GCE30095.1"/>
    </source>
</evidence>
<dbReference type="AlphaFoldDB" id="A0A402BFC6"/>
<accession>A0A402BFC6</accession>
<keyword evidence="3" id="KW-1185">Reference proteome</keyword>
<dbReference type="PROSITE" id="PS51819">
    <property type="entry name" value="VOC"/>
    <property type="match status" value="1"/>
</dbReference>
<dbReference type="RefSeq" id="WP_126630254.1">
    <property type="nucleotide sequence ID" value="NZ_BIFT01000002.1"/>
</dbReference>